<name>A0A0F8W8T2_9ZZZZ</name>
<keyword evidence="1" id="KW-1133">Transmembrane helix</keyword>
<evidence type="ECO:0000313" key="2">
    <source>
        <dbReference type="EMBL" id="KKK53227.1"/>
    </source>
</evidence>
<feature type="transmembrane region" description="Helical" evidence="1">
    <location>
        <begin position="52"/>
        <end position="69"/>
    </location>
</feature>
<keyword evidence="1" id="KW-0472">Membrane</keyword>
<feature type="transmembrane region" description="Helical" evidence="1">
    <location>
        <begin position="12"/>
        <end position="32"/>
    </location>
</feature>
<gene>
    <name evidence="2" type="ORF">LCGC14_3096920</name>
</gene>
<dbReference type="EMBL" id="LAZR01066615">
    <property type="protein sequence ID" value="KKK53227.1"/>
    <property type="molecule type" value="Genomic_DNA"/>
</dbReference>
<dbReference type="AlphaFoldDB" id="A0A0F8W8T2"/>
<protein>
    <submittedName>
        <fullName evidence="2">Uncharacterized protein</fullName>
    </submittedName>
</protein>
<keyword evidence="1" id="KW-0812">Transmembrane</keyword>
<accession>A0A0F8W8T2</accession>
<proteinExistence type="predicted"/>
<organism evidence="2">
    <name type="scientific">marine sediment metagenome</name>
    <dbReference type="NCBI Taxonomy" id="412755"/>
    <lineage>
        <taxon>unclassified sequences</taxon>
        <taxon>metagenomes</taxon>
        <taxon>ecological metagenomes</taxon>
    </lineage>
</organism>
<sequence>MVRGKTPANLIHGWFGALRGRIFLFPSVWVSLWSPDGGFWSPLSPVGVDYPAAAWVILLALLALLFLYFRDR</sequence>
<comment type="caution">
    <text evidence="2">The sequence shown here is derived from an EMBL/GenBank/DDBJ whole genome shotgun (WGS) entry which is preliminary data.</text>
</comment>
<reference evidence="2" key="1">
    <citation type="journal article" date="2015" name="Nature">
        <title>Complex archaea that bridge the gap between prokaryotes and eukaryotes.</title>
        <authorList>
            <person name="Spang A."/>
            <person name="Saw J.H."/>
            <person name="Jorgensen S.L."/>
            <person name="Zaremba-Niedzwiedzka K."/>
            <person name="Martijn J."/>
            <person name="Lind A.E."/>
            <person name="van Eijk R."/>
            <person name="Schleper C."/>
            <person name="Guy L."/>
            <person name="Ettema T.J."/>
        </authorList>
    </citation>
    <scope>NUCLEOTIDE SEQUENCE</scope>
</reference>
<evidence type="ECO:0000256" key="1">
    <source>
        <dbReference type="SAM" id="Phobius"/>
    </source>
</evidence>